<dbReference type="PANTHER" id="PTHR43861">
    <property type="entry name" value="TRANS-ACONITATE 2-METHYLTRANSFERASE-RELATED"/>
    <property type="match status" value="1"/>
</dbReference>
<dbReference type="CDD" id="cd03801">
    <property type="entry name" value="GT4_PimA-like"/>
    <property type="match status" value="1"/>
</dbReference>
<name>A0A6M0Q7E6_9BACI</name>
<dbReference type="GO" id="GO:0032259">
    <property type="term" value="P:methylation"/>
    <property type="evidence" value="ECO:0007669"/>
    <property type="project" value="UniProtKB-KW"/>
</dbReference>
<keyword evidence="2" id="KW-0489">Methyltransferase</keyword>
<dbReference type="Pfam" id="PF13489">
    <property type="entry name" value="Methyltransf_23"/>
    <property type="match status" value="1"/>
</dbReference>
<keyword evidence="3" id="KW-1185">Reference proteome</keyword>
<protein>
    <submittedName>
        <fullName evidence="2">Methyltransferase domain-containing protein</fullName>
    </submittedName>
</protein>
<organism evidence="2 3">
    <name type="scientific">Bacillus mesophilus</name>
    <dbReference type="NCBI Taxonomy" id="1808955"/>
    <lineage>
        <taxon>Bacteria</taxon>
        <taxon>Bacillati</taxon>
        <taxon>Bacillota</taxon>
        <taxon>Bacilli</taxon>
        <taxon>Bacillales</taxon>
        <taxon>Bacillaceae</taxon>
        <taxon>Bacillus</taxon>
    </lineage>
</organism>
<accession>A0A6M0Q7E6</accession>
<dbReference type="InterPro" id="IPR011990">
    <property type="entry name" value="TPR-like_helical_dom_sf"/>
</dbReference>
<evidence type="ECO:0000313" key="2">
    <source>
        <dbReference type="EMBL" id="NEY72254.1"/>
    </source>
</evidence>
<dbReference type="SUPFAM" id="SSF48452">
    <property type="entry name" value="TPR-like"/>
    <property type="match status" value="1"/>
</dbReference>
<dbReference type="InterPro" id="IPR029063">
    <property type="entry name" value="SAM-dependent_MTases_sf"/>
</dbReference>
<keyword evidence="2" id="KW-0808">Transferase</keyword>
<dbReference type="CDD" id="cd02440">
    <property type="entry name" value="AdoMet_MTases"/>
    <property type="match status" value="1"/>
</dbReference>
<dbReference type="SMART" id="SM00028">
    <property type="entry name" value="TPR"/>
    <property type="match status" value="2"/>
</dbReference>
<dbReference type="GO" id="GO:0008168">
    <property type="term" value="F:methyltransferase activity"/>
    <property type="evidence" value="ECO:0007669"/>
    <property type="project" value="UniProtKB-KW"/>
</dbReference>
<dbReference type="GO" id="GO:0016757">
    <property type="term" value="F:glycosyltransferase activity"/>
    <property type="evidence" value="ECO:0007669"/>
    <property type="project" value="InterPro"/>
</dbReference>
<dbReference type="AlphaFoldDB" id="A0A6M0Q7E6"/>
<reference evidence="2 3" key="1">
    <citation type="submission" date="2020-02" db="EMBL/GenBank/DDBJ databases">
        <title>Bacillus aquiflavi sp. nov., isolated from yellow water of strong flavor Chinese baijiu in Yibin region of China.</title>
        <authorList>
            <person name="Xie J."/>
        </authorList>
    </citation>
    <scope>NUCLEOTIDE SEQUENCE [LARGE SCALE GENOMIC DNA]</scope>
    <source>
        <strain evidence="2 3">SA4</strain>
    </source>
</reference>
<gene>
    <name evidence="2" type="ORF">G4D63_11010</name>
</gene>
<dbReference type="SUPFAM" id="SSF53756">
    <property type="entry name" value="UDP-Glycosyltransferase/glycogen phosphorylase"/>
    <property type="match status" value="1"/>
</dbReference>
<dbReference type="Gene3D" id="1.25.40.10">
    <property type="entry name" value="Tetratricopeptide repeat domain"/>
    <property type="match status" value="1"/>
</dbReference>
<dbReference type="EMBL" id="JAAIWM010000003">
    <property type="protein sequence ID" value="NEY72254.1"/>
    <property type="molecule type" value="Genomic_DNA"/>
</dbReference>
<feature type="domain" description="Glycosyl transferase family 1" evidence="1">
    <location>
        <begin position="264"/>
        <end position="390"/>
    </location>
</feature>
<dbReference type="InterPro" id="IPR019734">
    <property type="entry name" value="TPR_rpt"/>
</dbReference>
<evidence type="ECO:0000259" key="1">
    <source>
        <dbReference type="Pfam" id="PF00534"/>
    </source>
</evidence>
<dbReference type="Proteomes" id="UP000481043">
    <property type="component" value="Unassembled WGS sequence"/>
</dbReference>
<sequence>MLNQDERISKIKKDIEGLINIGKTLDADELLEDLRAILVNDPDFYSMKGVIELIKGNLDIATQLFKKGLTFAPMHYNLNYNLGYIYKEGKQNELAYEYYKNALDFSVTQEETLEAEAVLNDLKNKISPLKRERKRLAFFVKKGLDQFIDEIINNLSIDYQTKKIIVTHIEDIDKGMEWAEICWFDWCDELLIHASKKIKNNKKKIICRLHSYEAFTNNVSSVNWENVDNLIFVSNHIKDYVLKHNILPPDLEIEVIPNGINLDRYKFVEREKGYNIAYVGYINYKKGPMLLLHTFKAIHDSDNRYKLHVAGAFQDPRYELYFKQMISELKLENAIHLYGWVDNINEWLNDKHYILSTSVLEGHPVGVMEAMARGIKPLIHNYVGAKQQFNGYVWDTIEEVVNKVNSTEYSPVEYRDFIDKNYSLASQIDKLHSLLSSFKDFVIDQSLDISDEISDETNNQPSEETVEKFYNNFLSYLKTDRERENPRHIRLKKRLSDIIKEEHTVLDLGCGIGITSEFIKSLGVKEVIGVDLSPELIKYAQETVNNVEFIVGDITMTQLNKKFDIITLCDVIEHIPRDKYQLLFNNISKHLKEDGQVYISIPDPDYLDYVRLKSPKSLQVIDNSITLNEIREFCNSAELNISLYNIFGIDVEYQYNEYLLNKSNVKKWNIFG</sequence>
<comment type="caution">
    <text evidence="2">The sequence shown here is derived from an EMBL/GenBank/DDBJ whole genome shotgun (WGS) entry which is preliminary data.</text>
</comment>
<dbReference type="Gene3D" id="3.40.50.2000">
    <property type="entry name" value="Glycogen Phosphorylase B"/>
    <property type="match status" value="2"/>
</dbReference>
<proteinExistence type="predicted"/>
<evidence type="ECO:0000313" key="3">
    <source>
        <dbReference type="Proteomes" id="UP000481043"/>
    </source>
</evidence>
<dbReference type="RefSeq" id="WP_163179709.1">
    <property type="nucleotide sequence ID" value="NZ_JAAIWM010000003.1"/>
</dbReference>
<dbReference type="Gene3D" id="3.40.50.150">
    <property type="entry name" value="Vaccinia Virus protein VP39"/>
    <property type="match status" value="1"/>
</dbReference>
<dbReference type="SUPFAM" id="SSF53335">
    <property type="entry name" value="S-adenosyl-L-methionine-dependent methyltransferases"/>
    <property type="match status" value="1"/>
</dbReference>
<dbReference type="InterPro" id="IPR001296">
    <property type="entry name" value="Glyco_trans_1"/>
</dbReference>
<dbReference type="Pfam" id="PF00534">
    <property type="entry name" value="Glycos_transf_1"/>
    <property type="match status" value="1"/>
</dbReference>